<evidence type="ECO:0000313" key="2">
    <source>
        <dbReference type="EMBL" id="PPQ92311.1"/>
    </source>
</evidence>
<dbReference type="Proteomes" id="UP000283269">
    <property type="component" value="Unassembled WGS sequence"/>
</dbReference>
<dbReference type="PANTHER" id="PTHR19879">
    <property type="entry name" value="TRANSCRIPTION INITIATION FACTOR TFIID"/>
    <property type="match status" value="1"/>
</dbReference>
<reference evidence="2 3" key="1">
    <citation type="journal article" date="2018" name="Evol. Lett.">
        <title>Horizontal gene cluster transfer increased hallucinogenic mushroom diversity.</title>
        <authorList>
            <person name="Reynolds H.T."/>
            <person name="Vijayakumar V."/>
            <person name="Gluck-Thaler E."/>
            <person name="Korotkin H.B."/>
            <person name="Matheny P.B."/>
            <person name="Slot J.C."/>
        </authorList>
    </citation>
    <scope>NUCLEOTIDE SEQUENCE [LARGE SCALE GENOMIC DNA]</scope>
    <source>
        <strain evidence="2 3">2631</strain>
    </source>
</reference>
<dbReference type="Gene3D" id="2.130.10.10">
    <property type="entry name" value="YVTN repeat-like/Quinoprotein amine dehydrogenase"/>
    <property type="match status" value="1"/>
</dbReference>
<dbReference type="PROSITE" id="PS50294">
    <property type="entry name" value="WD_REPEATS_REGION"/>
    <property type="match status" value="2"/>
</dbReference>
<feature type="repeat" description="WD" evidence="1">
    <location>
        <begin position="26"/>
        <end position="67"/>
    </location>
</feature>
<organism evidence="2 3">
    <name type="scientific">Psilocybe cyanescens</name>
    <dbReference type="NCBI Taxonomy" id="93625"/>
    <lineage>
        <taxon>Eukaryota</taxon>
        <taxon>Fungi</taxon>
        <taxon>Dikarya</taxon>
        <taxon>Basidiomycota</taxon>
        <taxon>Agaricomycotina</taxon>
        <taxon>Agaricomycetes</taxon>
        <taxon>Agaricomycetidae</taxon>
        <taxon>Agaricales</taxon>
        <taxon>Agaricineae</taxon>
        <taxon>Strophariaceae</taxon>
        <taxon>Psilocybe</taxon>
    </lineage>
</organism>
<dbReference type="Pfam" id="PF00400">
    <property type="entry name" value="WD40"/>
    <property type="match status" value="2"/>
</dbReference>
<sequence>MTFLAMSRTDPLHLWDVSTSDLLKVMMGYTDSVNSVAFSANSAWLASGSHACSVRMWDTSKGGQLRIMKGHTDTVTSVAFSADGSKIISGLWDPSIWVWTVIHVAREYRTPGGRSVA</sequence>
<keyword evidence="3" id="KW-1185">Reference proteome</keyword>
<keyword evidence="1" id="KW-0853">WD repeat</keyword>
<accession>A0A409XNK1</accession>
<dbReference type="InterPro" id="IPR015943">
    <property type="entry name" value="WD40/YVTN_repeat-like_dom_sf"/>
</dbReference>
<proteinExistence type="predicted"/>
<name>A0A409XNK1_PSICY</name>
<feature type="repeat" description="WD" evidence="1">
    <location>
        <begin position="68"/>
        <end position="101"/>
    </location>
</feature>
<evidence type="ECO:0000313" key="3">
    <source>
        <dbReference type="Proteomes" id="UP000283269"/>
    </source>
</evidence>
<dbReference type="InterPro" id="IPR036322">
    <property type="entry name" value="WD40_repeat_dom_sf"/>
</dbReference>
<dbReference type="OrthoDB" id="2615105at2759"/>
<dbReference type="SMART" id="SM00320">
    <property type="entry name" value="WD40"/>
    <property type="match status" value="2"/>
</dbReference>
<dbReference type="InterPro" id="IPR001680">
    <property type="entry name" value="WD40_rpt"/>
</dbReference>
<dbReference type="InParanoid" id="A0A409XNK1"/>
<evidence type="ECO:0000256" key="1">
    <source>
        <dbReference type="PROSITE-ProRule" id="PRU00221"/>
    </source>
</evidence>
<dbReference type="STRING" id="93625.A0A409XNK1"/>
<dbReference type="PROSITE" id="PS50082">
    <property type="entry name" value="WD_REPEATS_2"/>
    <property type="match status" value="2"/>
</dbReference>
<dbReference type="AlphaFoldDB" id="A0A409XNK1"/>
<dbReference type="SUPFAM" id="SSF50978">
    <property type="entry name" value="WD40 repeat-like"/>
    <property type="match status" value="1"/>
</dbReference>
<comment type="caution">
    <text evidence="2">The sequence shown here is derived from an EMBL/GenBank/DDBJ whole genome shotgun (WGS) entry which is preliminary data.</text>
</comment>
<gene>
    <name evidence="2" type="ORF">CVT25_008517</name>
</gene>
<dbReference type="PANTHER" id="PTHR19879:SF9">
    <property type="entry name" value="TRANSCRIPTION INITIATION FACTOR TFIID SUBUNIT 5"/>
    <property type="match status" value="1"/>
</dbReference>
<dbReference type="EMBL" id="NHYD01001056">
    <property type="protein sequence ID" value="PPQ92311.1"/>
    <property type="molecule type" value="Genomic_DNA"/>
</dbReference>
<protein>
    <submittedName>
        <fullName evidence="2">Uncharacterized protein</fullName>
    </submittedName>
</protein>